<dbReference type="PANTHER" id="PTHR30034:SF6">
    <property type="entry name" value="YOP PROTEINS TRANSLOCATION PROTEIN Q"/>
    <property type="match status" value="1"/>
</dbReference>
<feature type="domain" description="Flagellar motor switch protein FliN-like C-terminal" evidence="2">
    <location>
        <begin position="268"/>
        <end position="333"/>
    </location>
</feature>
<dbReference type="InterPro" id="IPR036429">
    <property type="entry name" value="SpoA-like_sf"/>
</dbReference>
<evidence type="ECO:0000313" key="4">
    <source>
        <dbReference type="Proteomes" id="UP001158049"/>
    </source>
</evidence>
<comment type="similarity">
    <text evidence="1">Belongs to the FliN/MopA/SpaO family.</text>
</comment>
<dbReference type="InterPro" id="IPR013385">
    <property type="entry name" value="T3SS_SpaO/YscQ/SpaO"/>
</dbReference>
<dbReference type="InterPro" id="IPR001543">
    <property type="entry name" value="FliN-like_C"/>
</dbReference>
<dbReference type="InterPro" id="IPR001172">
    <property type="entry name" value="FliN_T3SS_HrcQb"/>
</dbReference>
<keyword evidence="4" id="KW-1185">Reference proteome</keyword>
<evidence type="ECO:0000313" key="3">
    <source>
        <dbReference type="EMBL" id="SMP44813.1"/>
    </source>
</evidence>
<dbReference type="Proteomes" id="UP001158049">
    <property type="component" value="Unassembled WGS sequence"/>
</dbReference>
<reference evidence="3 4" key="1">
    <citation type="submission" date="2017-05" db="EMBL/GenBank/DDBJ databases">
        <authorList>
            <person name="Varghese N."/>
            <person name="Submissions S."/>
        </authorList>
    </citation>
    <scope>NUCLEOTIDE SEQUENCE [LARGE SCALE GENOMIC DNA]</scope>
    <source>
        <strain evidence="3 4">DSM 26001</strain>
    </source>
</reference>
<dbReference type="Pfam" id="PF01052">
    <property type="entry name" value="FliMN_C"/>
    <property type="match status" value="1"/>
</dbReference>
<protein>
    <submittedName>
        <fullName evidence="3">Type III secretion system apparatus protein YscQ/HrcQ</fullName>
    </submittedName>
</protein>
<dbReference type="RefSeq" id="WP_283440601.1">
    <property type="nucleotide sequence ID" value="NZ_FXUL01000001.1"/>
</dbReference>
<dbReference type="EMBL" id="FXUL01000001">
    <property type="protein sequence ID" value="SMP44813.1"/>
    <property type="molecule type" value="Genomic_DNA"/>
</dbReference>
<evidence type="ECO:0000259" key="2">
    <source>
        <dbReference type="Pfam" id="PF01052"/>
    </source>
</evidence>
<proteinExistence type="inferred from homology"/>
<dbReference type="SUPFAM" id="SSF101801">
    <property type="entry name" value="Surface presentation of antigens (SPOA)"/>
    <property type="match status" value="1"/>
</dbReference>
<name>A0ABY1PSG2_9BURK</name>
<comment type="caution">
    <text evidence="3">The sequence shown here is derived from an EMBL/GenBank/DDBJ whole genome shotgun (WGS) entry which is preliminary data.</text>
</comment>
<organism evidence="3 4">
    <name type="scientific">Noviherbaspirillum suwonense</name>
    <dbReference type="NCBI Taxonomy" id="1224511"/>
    <lineage>
        <taxon>Bacteria</taxon>
        <taxon>Pseudomonadati</taxon>
        <taxon>Pseudomonadota</taxon>
        <taxon>Betaproteobacteria</taxon>
        <taxon>Burkholderiales</taxon>
        <taxon>Oxalobacteraceae</taxon>
        <taxon>Noviherbaspirillum</taxon>
    </lineage>
</organism>
<dbReference type="PRINTS" id="PR00956">
    <property type="entry name" value="FLGMOTORFLIN"/>
</dbReference>
<dbReference type="NCBIfam" id="TIGR02551">
    <property type="entry name" value="SpaO_YscQ"/>
    <property type="match status" value="1"/>
</dbReference>
<dbReference type="Gene3D" id="2.30.330.10">
    <property type="entry name" value="SpoA-like"/>
    <property type="match status" value="2"/>
</dbReference>
<dbReference type="PANTHER" id="PTHR30034">
    <property type="entry name" value="FLAGELLAR MOTOR SWITCH PROTEIN FLIM"/>
    <property type="match status" value="1"/>
</dbReference>
<accession>A0ABY1PSG2</accession>
<gene>
    <name evidence="3" type="ORF">SAMN06295970_101459</name>
</gene>
<sequence>MTGALHLRRTSVAEIAVRNSLFQGGLHIAFTWLGREWECSMWHSRAARERDVRIQIDWGGSEAVLHADLQLLEMATRTLLQESDVSALPPQLRLALLETAFDELADQLQAASKKHVCIKDVQVVEGRVDSDVHFAEPDRMRWTVACDDYEFDGELVLDALGMSIASATRRAREYDPRTRLALPELPVTMQFIVGNTTVSLSAFSSIQVRDVIVLDESWMRQDTLTVMVANNAIFRVRISGARLVVTEGLTKTMDDSFDDIEYSTGEIVNDLPIKLTFDLGERTLPLGELQTIAPGYVFDLGRDFRQAVTIRANGMRIGEGELVDIEGRTGVAVLFVSGRPE</sequence>
<evidence type="ECO:0000256" key="1">
    <source>
        <dbReference type="ARBA" id="ARBA00009226"/>
    </source>
</evidence>